<sequence>MEVISREYVESELARYKTPGMGVGVIQDGKVVFAKGFGYRDMSTVAPITENTQWGIASCTKSFTATLCGMLADEGYFTLEQPIREYLPDFQMYDPVATKLCTLKDMLCHRTGLGGYDAVWADNCTREDLWRRLRYLRPNASFRGLVQYNNLIYTMAGHACEKVTGLSWDQLVQERIFAPLGMNDSNTSIVDLMKSSDFAQPYWPTDEGPVPVDNWNVDLGAPAAAINSTINDMLKWLQFNIDDGVVNGKRLIKKETLEEIHTAQVRYKLWPWDFPENPPMAGYALGWYNDVYRGIPVYWHIGEIEGYGTMMAVLPRQKTGIVLFNNLHAPDVLIQCSVMDTIIDNLLGLTPGNWAERYYAQRNNYGYMLGDWRCDLMGVDKVKGTSLSHDLKSYVGEYYEPGHGTIKIFQKDDGLGMIYRGVEQPMKHYHYDVFKVSCIKMDTLVVTAPLSFRTNSRDGSIDGFEFKLYPQVEPILFKRSK</sequence>
<dbReference type="InterPro" id="IPR050491">
    <property type="entry name" value="AmpC-like"/>
</dbReference>
<feature type="domain" description="Beta-lactamase-related" evidence="1">
    <location>
        <begin position="7"/>
        <end position="329"/>
    </location>
</feature>
<name>A0A4V3CQX7_9FIRM</name>
<organism evidence="3 4">
    <name type="scientific">Aminicella lysinilytica</name>
    <dbReference type="NCBI Taxonomy" id="433323"/>
    <lineage>
        <taxon>Bacteria</taxon>
        <taxon>Bacillati</taxon>
        <taxon>Bacillota</taxon>
        <taxon>Clostridia</taxon>
        <taxon>Peptostreptococcales</taxon>
        <taxon>Anaerovoracaceae</taxon>
        <taxon>Aminicella</taxon>
    </lineage>
</organism>
<evidence type="ECO:0000259" key="1">
    <source>
        <dbReference type="Pfam" id="PF00144"/>
    </source>
</evidence>
<dbReference type="Gene3D" id="2.40.128.600">
    <property type="match status" value="1"/>
</dbReference>
<evidence type="ECO:0000313" key="3">
    <source>
        <dbReference type="EMBL" id="TDP51481.1"/>
    </source>
</evidence>
<dbReference type="Pfam" id="PF11954">
    <property type="entry name" value="DUF3471"/>
    <property type="match status" value="1"/>
</dbReference>
<dbReference type="Pfam" id="PF00144">
    <property type="entry name" value="Beta-lactamase"/>
    <property type="match status" value="1"/>
</dbReference>
<dbReference type="InterPro" id="IPR012338">
    <property type="entry name" value="Beta-lactam/transpept-like"/>
</dbReference>
<dbReference type="PANTHER" id="PTHR46825:SF15">
    <property type="entry name" value="BETA-LACTAMASE-RELATED DOMAIN-CONTAINING PROTEIN"/>
    <property type="match status" value="1"/>
</dbReference>
<evidence type="ECO:0000259" key="2">
    <source>
        <dbReference type="Pfam" id="PF11954"/>
    </source>
</evidence>
<keyword evidence="4" id="KW-1185">Reference proteome</keyword>
<accession>A0A4V3CQX7</accession>
<feature type="domain" description="Peptidase S12 Pab87-related C-terminal" evidence="2">
    <location>
        <begin position="381"/>
        <end position="477"/>
    </location>
</feature>
<dbReference type="PANTHER" id="PTHR46825">
    <property type="entry name" value="D-ALANYL-D-ALANINE-CARBOXYPEPTIDASE/ENDOPEPTIDASE AMPH"/>
    <property type="match status" value="1"/>
</dbReference>
<dbReference type="Proteomes" id="UP000295500">
    <property type="component" value="Unassembled WGS sequence"/>
</dbReference>
<dbReference type="EMBL" id="SNXO01000030">
    <property type="protein sequence ID" value="TDP51481.1"/>
    <property type="molecule type" value="Genomic_DNA"/>
</dbReference>
<evidence type="ECO:0000313" key="4">
    <source>
        <dbReference type="Proteomes" id="UP000295500"/>
    </source>
</evidence>
<dbReference type="Gene3D" id="3.40.710.10">
    <property type="entry name" value="DD-peptidase/beta-lactamase superfamily"/>
    <property type="match status" value="1"/>
</dbReference>
<dbReference type="InterPro" id="IPR021860">
    <property type="entry name" value="Peptidase_S12_Pab87-rel_C"/>
</dbReference>
<proteinExistence type="predicted"/>
<protein>
    <submittedName>
        <fullName evidence="3">CubicO group peptidase (Beta-lactamase class C family)</fullName>
    </submittedName>
</protein>
<comment type="caution">
    <text evidence="3">The sequence shown here is derived from an EMBL/GenBank/DDBJ whole genome shotgun (WGS) entry which is preliminary data.</text>
</comment>
<dbReference type="AlphaFoldDB" id="A0A4V3CQX7"/>
<dbReference type="InterPro" id="IPR001466">
    <property type="entry name" value="Beta-lactam-related"/>
</dbReference>
<dbReference type="SUPFAM" id="SSF56601">
    <property type="entry name" value="beta-lactamase/transpeptidase-like"/>
    <property type="match status" value="1"/>
</dbReference>
<reference evidence="3 4" key="1">
    <citation type="submission" date="2019-03" db="EMBL/GenBank/DDBJ databases">
        <title>Genomic Encyclopedia of Type Strains, Phase IV (KMG-IV): sequencing the most valuable type-strain genomes for metagenomic binning, comparative biology and taxonomic classification.</title>
        <authorList>
            <person name="Goeker M."/>
        </authorList>
    </citation>
    <scope>NUCLEOTIDE SEQUENCE [LARGE SCALE GENOMIC DNA]</scope>
    <source>
        <strain evidence="3 4">DSM 28287</strain>
    </source>
</reference>
<dbReference type="OrthoDB" id="9797709at2"/>
<gene>
    <name evidence="3" type="ORF">EV211_13015</name>
</gene>
<dbReference type="RefSeq" id="WP_133528927.1">
    <property type="nucleotide sequence ID" value="NZ_SNXO01000030.1"/>
</dbReference>